<protein>
    <submittedName>
        <fullName evidence="4">Discoidin domain-containing protein</fullName>
    </submittedName>
</protein>
<dbReference type="PROSITE" id="PS50022">
    <property type="entry name" value="FA58C_3"/>
    <property type="match status" value="2"/>
</dbReference>
<feature type="region of interest" description="Disordered" evidence="1">
    <location>
        <begin position="57"/>
        <end position="78"/>
    </location>
</feature>
<feature type="compositionally biased region" description="Gly residues" evidence="1">
    <location>
        <begin position="181"/>
        <end position="191"/>
    </location>
</feature>
<dbReference type="SUPFAM" id="SSF49785">
    <property type="entry name" value="Galactose-binding domain-like"/>
    <property type="match status" value="2"/>
</dbReference>
<dbReference type="InterPro" id="IPR059186">
    <property type="entry name" value="SACTE_4363"/>
</dbReference>
<feature type="region of interest" description="Disordered" evidence="1">
    <location>
        <begin position="179"/>
        <end position="223"/>
    </location>
</feature>
<feature type="chain" id="PRO_5036945314" evidence="2">
    <location>
        <begin position="43"/>
        <end position="911"/>
    </location>
</feature>
<evidence type="ECO:0000313" key="4">
    <source>
        <dbReference type="EMBL" id="MBR7826230.1"/>
    </source>
</evidence>
<accession>A0A941IFE1</accession>
<dbReference type="AlphaFoldDB" id="A0A941IFE1"/>
<sequence>MTRRRRLVGAATRRAAHYLVATATACGLVSLAPVLAASPASAATQTALSETGWVATSNTNSSSGDAPQNAVSGNTGARFSSDADQASGMWWQVNLGSAQSFDQIEMDSGGYAGDYARGYEVEVSSDGTNFTTVYTGTGTSSPETATFTTQTAQYIRVQLTTGVSTNWWSMVNFTAYTSGSSGSGGSGGGTGQLAETGWTASSNTNSPAGDAPQNAVSGNTGARFSSEAAQAPGVWWQVDMGSAQTFNKVELDSGGNTGDYARGYDVEVSNDGTKFTPVYFGTGTASPETATFSTQSARYIRILLTASASPNWWSLTNVTVYNTSASSTLPAAPATGGSLGSNVYVFTPSESVSSILSTVNTISNAQAGNQFGSQRYELLFEPGTYGSSSNPLVFTVGYYESVAGLGQNPGQVVINGAINSYNQCNGGVQTECYATDNFWRSVSNLTINVTGMTGCFSGTDVWAVSQAAPMRRVDINGNLTLMDYCDGSPDWASGGFIADSKLGSTVTNGSQQQFFVRDTDIGSWSNGVWNQVFCGDPGAPAQSFSSTSGLSGGTAPYTTLASCAKTQEEPYLYTDSSGNYNVFVPSAASNSNGPSWANGNTAGSSLSLSTFYVVNSSSTVDQINAALAAGDNLLFTPGVYQYASTIQVTHANTKILGLGFATIIPTAGNIALSVADVPGVNVSGLIFDAGPTQSSALLQLGVEGSSANNASNPDSVDDVFFRVGGAEAGTVATAFVDNANDSLIDDVWSWRADHGAGAGGWTGDQSATGLAVNGDRVEATGLAVEHYQQYETIWNGQGGQVVFFQNENPYEVPSQAAWMSSATQDGYPAFYMPNSVTTFSGYGMGSYSYFSQGVAIENAMAFQVPQTSGVQFNDTLTVFLNGSGGIQSVIDGTGAAVSPSFGGPSDVVTFN</sequence>
<feature type="compositionally biased region" description="Polar residues" evidence="1">
    <location>
        <begin position="214"/>
        <end position="223"/>
    </location>
</feature>
<feature type="compositionally biased region" description="Polar residues" evidence="1">
    <location>
        <begin position="198"/>
        <end position="207"/>
    </location>
</feature>
<dbReference type="PROSITE" id="PS51257">
    <property type="entry name" value="PROKAR_LIPOPROTEIN"/>
    <property type="match status" value="1"/>
</dbReference>
<comment type="caution">
    <text evidence="4">The sequence shown here is derived from an EMBL/GenBank/DDBJ whole genome shotgun (WGS) entry which is preliminary data.</text>
</comment>
<dbReference type="Proteomes" id="UP000676325">
    <property type="component" value="Unassembled WGS sequence"/>
</dbReference>
<dbReference type="InterPro" id="IPR008979">
    <property type="entry name" value="Galactose-bd-like_sf"/>
</dbReference>
<keyword evidence="5" id="KW-1185">Reference proteome</keyword>
<reference evidence="4" key="1">
    <citation type="submission" date="2021-04" db="EMBL/GenBank/DDBJ databases">
        <title>Genome based classification of Actinospica acidithermotolerans sp. nov., an actinobacterium isolated from an Indonesian hot spring.</title>
        <authorList>
            <person name="Kusuma A.B."/>
            <person name="Putra K.E."/>
            <person name="Nafisah S."/>
            <person name="Loh J."/>
            <person name="Nouioui I."/>
            <person name="Goodfellow M."/>
        </authorList>
    </citation>
    <scope>NUCLEOTIDE SEQUENCE</scope>
    <source>
        <strain evidence="4">MGRD01-02</strain>
    </source>
</reference>
<name>A0A941IFE1_9ACTN</name>
<feature type="domain" description="F5/8 type C" evidence="3">
    <location>
        <begin position="36"/>
        <end position="180"/>
    </location>
</feature>
<gene>
    <name evidence="4" type="ORF">KDK95_07955</name>
</gene>
<organism evidence="4 5">
    <name type="scientific">Actinospica acidithermotolerans</name>
    <dbReference type="NCBI Taxonomy" id="2828514"/>
    <lineage>
        <taxon>Bacteria</taxon>
        <taxon>Bacillati</taxon>
        <taxon>Actinomycetota</taxon>
        <taxon>Actinomycetes</taxon>
        <taxon>Catenulisporales</taxon>
        <taxon>Actinospicaceae</taxon>
        <taxon>Actinospica</taxon>
    </lineage>
</organism>
<dbReference type="RefSeq" id="WP_212517378.1">
    <property type="nucleotide sequence ID" value="NZ_JAGSOH010000014.1"/>
</dbReference>
<proteinExistence type="predicted"/>
<dbReference type="EMBL" id="JAGSOH010000014">
    <property type="protein sequence ID" value="MBR7826230.1"/>
    <property type="molecule type" value="Genomic_DNA"/>
</dbReference>
<evidence type="ECO:0000256" key="2">
    <source>
        <dbReference type="SAM" id="SignalP"/>
    </source>
</evidence>
<feature type="domain" description="F5/8 type C" evidence="3">
    <location>
        <begin position="181"/>
        <end position="323"/>
    </location>
</feature>
<evidence type="ECO:0000259" key="3">
    <source>
        <dbReference type="PROSITE" id="PS50022"/>
    </source>
</evidence>
<dbReference type="InterPro" id="IPR000421">
    <property type="entry name" value="FA58C"/>
</dbReference>
<evidence type="ECO:0000256" key="1">
    <source>
        <dbReference type="SAM" id="MobiDB-lite"/>
    </source>
</evidence>
<feature type="signal peptide" evidence="2">
    <location>
        <begin position="1"/>
        <end position="42"/>
    </location>
</feature>
<dbReference type="Pfam" id="PF00754">
    <property type="entry name" value="F5_F8_type_C"/>
    <property type="match status" value="2"/>
</dbReference>
<dbReference type="Gene3D" id="2.60.120.260">
    <property type="entry name" value="Galactose-binding domain-like"/>
    <property type="match status" value="2"/>
</dbReference>
<dbReference type="CDD" id="cd23669">
    <property type="entry name" value="GH55_SacteLam55A-like"/>
    <property type="match status" value="1"/>
</dbReference>
<evidence type="ECO:0000313" key="5">
    <source>
        <dbReference type="Proteomes" id="UP000676325"/>
    </source>
</evidence>
<keyword evidence="2" id="KW-0732">Signal</keyword>